<dbReference type="Pfam" id="PF08734">
    <property type="entry name" value="GYD"/>
    <property type="match status" value="1"/>
</dbReference>
<evidence type="ECO:0000313" key="2">
    <source>
        <dbReference type="Proteomes" id="UP001596406"/>
    </source>
</evidence>
<sequence>MPTFIHLVSYTSEGIEHMNESPERLEAAREVADSVGGDLSQFFLTLGGYDAVAVGEYPDAEAAARAAITIAGEGAVRTETLRAFTEDEYRDVVDQLP</sequence>
<accession>A0ABD5UG57</accession>
<organism evidence="1 2">
    <name type="scientific">Halomarina ordinaria</name>
    <dbReference type="NCBI Taxonomy" id="3033939"/>
    <lineage>
        <taxon>Archaea</taxon>
        <taxon>Methanobacteriati</taxon>
        <taxon>Methanobacteriota</taxon>
        <taxon>Stenosarchaea group</taxon>
        <taxon>Halobacteria</taxon>
        <taxon>Halobacteriales</taxon>
        <taxon>Natronomonadaceae</taxon>
        <taxon>Halomarina</taxon>
    </lineage>
</organism>
<dbReference type="InterPro" id="IPR014845">
    <property type="entry name" value="GYD/TTHA1554"/>
</dbReference>
<gene>
    <name evidence="1" type="ORF">ACFQHK_12985</name>
</gene>
<evidence type="ECO:0000313" key="1">
    <source>
        <dbReference type="EMBL" id="MFC6837422.1"/>
    </source>
</evidence>
<name>A0ABD5UG57_9EURY</name>
<dbReference type="Proteomes" id="UP001596406">
    <property type="component" value="Unassembled WGS sequence"/>
</dbReference>
<dbReference type="AlphaFoldDB" id="A0ABD5UG57"/>
<keyword evidence="2" id="KW-1185">Reference proteome</keyword>
<dbReference type="RefSeq" id="WP_304449087.1">
    <property type="nucleotide sequence ID" value="NZ_JARRAH010000001.1"/>
</dbReference>
<proteinExistence type="predicted"/>
<dbReference type="EMBL" id="JBHSXM010000001">
    <property type="protein sequence ID" value="MFC6837422.1"/>
    <property type="molecule type" value="Genomic_DNA"/>
</dbReference>
<comment type="caution">
    <text evidence="1">The sequence shown here is derived from an EMBL/GenBank/DDBJ whole genome shotgun (WGS) entry which is preliminary data.</text>
</comment>
<reference evidence="1 2" key="1">
    <citation type="journal article" date="2019" name="Int. J. Syst. Evol. Microbiol.">
        <title>The Global Catalogue of Microorganisms (GCM) 10K type strain sequencing project: providing services to taxonomists for standard genome sequencing and annotation.</title>
        <authorList>
            <consortium name="The Broad Institute Genomics Platform"/>
            <consortium name="The Broad Institute Genome Sequencing Center for Infectious Disease"/>
            <person name="Wu L."/>
            <person name="Ma J."/>
        </authorList>
    </citation>
    <scope>NUCLEOTIDE SEQUENCE [LARGE SCALE GENOMIC DNA]</scope>
    <source>
        <strain evidence="1 2">PSRA2</strain>
    </source>
</reference>
<protein>
    <submittedName>
        <fullName evidence="1">GYD domain-containing protein</fullName>
    </submittedName>
</protein>